<comment type="caution">
    <text evidence="2">The sequence shown here is derived from an EMBL/GenBank/DDBJ whole genome shotgun (WGS) entry which is preliminary data.</text>
</comment>
<feature type="signal peptide" evidence="1">
    <location>
        <begin position="1"/>
        <end position="27"/>
    </location>
</feature>
<dbReference type="Proteomes" id="UP000607653">
    <property type="component" value="Unassembled WGS sequence"/>
</dbReference>
<organism evidence="2 3">
    <name type="scientific">Nelumbo nucifera</name>
    <name type="common">Sacred lotus</name>
    <dbReference type="NCBI Taxonomy" id="4432"/>
    <lineage>
        <taxon>Eukaryota</taxon>
        <taxon>Viridiplantae</taxon>
        <taxon>Streptophyta</taxon>
        <taxon>Embryophyta</taxon>
        <taxon>Tracheophyta</taxon>
        <taxon>Spermatophyta</taxon>
        <taxon>Magnoliopsida</taxon>
        <taxon>Proteales</taxon>
        <taxon>Nelumbonaceae</taxon>
        <taxon>Nelumbo</taxon>
    </lineage>
</organism>
<protein>
    <recommendedName>
        <fullName evidence="4">Secreted protein</fullName>
    </recommendedName>
</protein>
<proteinExistence type="predicted"/>
<name>A0A822ZUN6_NELNU</name>
<accession>A0A822ZUN6</accession>
<evidence type="ECO:0000256" key="1">
    <source>
        <dbReference type="SAM" id="SignalP"/>
    </source>
</evidence>
<keyword evidence="1" id="KW-0732">Signal</keyword>
<gene>
    <name evidence="2" type="ORF">HUJ06_017002</name>
</gene>
<reference evidence="2 3" key="1">
    <citation type="journal article" date="2020" name="Mol. Biol. Evol.">
        <title>Distinct Expression and Methylation Patterns for Genes with Different Fates following a Single Whole-Genome Duplication in Flowering Plants.</title>
        <authorList>
            <person name="Shi T."/>
            <person name="Rahmani R.S."/>
            <person name="Gugger P.F."/>
            <person name="Wang M."/>
            <person name="Li H."/>
            <person name="Zhang Y."/>
            <person name="Li Z."/>
            <person name="Wang Q."/>
            <person name="Van de Peer Y."/>
            <person name="Marchal K."/>
            <person name="Chen J."/>
        </authorList>
    </citation>
    <scope>NUCLEOTIDE SEQUENCE [LARGE SCALE GENOMIC DNA]</scope>
    <source>
        <tissue evidence="2">Leaf</tissue>
    </source>
</reference>
<keyword evidence="3" id="KW-1185">Reference proteome</keyword>
<evidence type="ECO:0000313" key="2">
    <source>
        <dbReference type="EMBL" id="DAD47065.1"/>
    </source>
</evidence>
<sequence length="88" mass="9325">MVAHFVSGSDLNDVLLLLLLLSLLVVGNQISFGTPPSTDDQAHVTNIISPHFSLFFFIELDALKGSGGEAAAVVTRREGESEGGGDRR</sequence>
<feature type="chain" id="PRO_5032308541" description="Secreted protein" evidence="1">
    <location>
        <begin position="28"/>
        <end position="88"/>
    </location>
</feature>
<evidence type="ECO:0008006" key="4">
    <source>
        <dbReference type="Google" id="ProtNLM"/>
    </source>
</evidence>
<dbReference type="EMBL" id="DUZY01000008">
    <property type="protein sequence ID" value="DAD47065.1"/>
    <property type="molecule type" value="Genomic_DNA"/>
</dbReference>
<dbReference type="AlphaFoldDB" id="A0A822ZUN6"/>
<evidence type="ECO:0000313" key="3">
    <source>
        <dbReference type="Proteomes" id="UP000607653"/>
    </source>
</evidence>